<dbReference type="AlphaFoldDB" id="A0A6A6W1F5"/>
<feature type="compositionally biased region" description="Basic and acidic residues" evidence="6">
    <location>
        <begin position="112"/>
        <end position="126"/>
    </location>
</feature>
<comment type="similarity">
    <text evidence="2">Belongs to the eukaryotic RPA49/POLR1E RNA polymerase subunit family.</text>
</comment>
<evidence type="ECO:0000256" key="3">
    <source>
        <dbReference type="ARBA" id="ARBA00022478"/>
    </source>
</evidence>
<dbReference type="GO" id="GO:0003677">
    <property type="term" value="F:DNA binding"/>
    <property type="evidence" value="ECO:0007669"/>
    <property type="project" value="InterPro"/>
</dbReference>
<dbReference type="GO" id="GO:0006351">
    <property type="term" value="P:DNA-templated transcription"/>
    <property type="evidence" value="ECO:0007669"/>
    <property type="project" value="InterPro"/>
</dbReference>
<evidence type="ECO:0000256" key="1">
    <source>
        <dbReference type="ARBA" id="ARBA00004604"/>
    </source>
</evidence>
<dbReference type="GO" id="GO:0000428">
    <property type="term" value="C:DNA-directed RNA polymerase complex"/>
    <property type="evidence" value="ECO:0007669"/>
    <property type="project" value="UniProtKB-KW"/>
</dbReference>
<dbReference type="Proteomes" id="UP000799437">
    <property type="component" value="Unassembled WGS sequence"/>
</dbReference>
<evidence type="ECO:0000256" key="2">
    <source>
        <dbReference type="ARBA" id="ARBA00009430"/>
    </source>
</evidence>
<evidence type="ECO:0000256" key="4">
    <source>
        <dbReference type="ARBA" id="ARBA00023163"/>
    </source>
</evidence>
<protein>
    <submittedName>
        <fullName evidence="7">RNA polymerase I associated factor, A49-like protein</fullName>
    </submittedName>
</protein>
<dbReference type="EMBL" id="ML996576">
    <property type="protein sequence ID" value="KAF2755814.1"/>
    <property type="molecule type" value="Genomic_DNA"/>
</dbReference>
<keyword evidence="8" id="KW-1185">Reference proteome</keyword>
<dbReference type="GeneID" id="54483888"/>
<evidence type="ECO:0000256" key="6">
    <source>
        <dbReference type="SAM" id="MobiDB-lite"/>
    </source>
</evidence>
<reference evidence="7" key="1">
    <citation type="journal article" date="2020" name="Stud. Mycol.">
        <title>101 Dothideomycetes genomes: a test case for predicting lifestyles and emergence of pathogens.</title>
        <authorList>
            <person name="Haridas S."/>
            <person name="Albert R."/>
            <person name="Binder M."/>
            <person name="Bloem J."/>
            <person name="Labutti K."/>
            <person name="Salamov A."/>
            <person name="Andreopoulos B."/>
            <person name="Baker S."/>
            <person name="Barry K."/>
            <person name="Bills G."/>
            <person name="Bluhm B."/>
            <person name="Cannon C."/>
            <person name="Castanera R."/>
            <person name="Culley D."/>
            <person name="Daum C."/>
            <person name="Ezra D."/>
            <person name="Gonzalez J."/>
            <person name="Henrissat B."/>
            <person name="Kuo A."/>
            <person name="Liang C."/>
            <person name="Lipzen A."/>
            <person name="Lutzoni F."/>
            <person name="Magnuson J."/>
            <person name="Mondo S."/>
            <person name="Nolan M."/>
            <person name="Ohm R."/>
            <person name="Pangilinan J."/>
            <person name="Park H.-J."/>
            <person name="Ramirez L."/>
            <person name="Alfaro M."/>
            <person name="Sun H."/>
            <person name="Tritt A."/>
            <person name="Yoshinaga Y."/>
            <person name="Zwiers L.-H."/>
            <person name="Turgeon B."/>
            <person name="Goodwin S."/>
            <person name="Spatafora J."/>
            <person name="Crous P."/>
            <person name="Grigoriev I."/>
        </authorList>
    </citation>
    <scope>NUCLEOTIDE SEQUENCE</scope>
    <source>
        <strain evidence="7">CBS 121739</strain>
    </source>
</reference>
<dbReference type="PANTHER" id="PTHR14440">
    <property type="entry name" value="DNA-DIRECTED RNA POLYMERASE I SUBUNIT RPA49"/>
    <property type="match status" value="1"/>
</dbReference>
<dbReference type="OrthoDB" id="532500at2759"/>
<feature type="region of interest" description="Disordered" evidence="6">
    <location>
        <begin position="112"/>
        <end position="131"/>
    </location>
</feature>
<evidence type="ECO:0000313" key="8">
    <source>
        <dbReference type="Proteomes" id="UP000799437"/>
    </source>
</evidence>
<keyword evidence="4" id="KW-0804">Transcription</keyword>
<name>A0A6A6W1F5_9PEZI</name>
<accession>A0A6A6W1F5</accession>
<organism evidence="7 8">
    <name type="scientific">Pseudovirgaria hyperparasitica</name>
    <dbReference type="NCBI Taxonomy" id="470096"/>
    <lineage>
        <taxon>Eukaryota</taxon>
        <taxon>Fungi</taxon>
        <taxon>Dikarya</taxon>
        <taxon>Ascomycota</taxon>
        <taxon>Pezizomycotina</taxon>
        <taxon>Dothideomycetes</taxon>
        <taxon>Dothideomycetes incertae sedis</taxon>
        <taxon>Acrospermales</taxon>
        <taxon>Acrospermaceae</taxon>
        <taxon>Pseudovirgaria</taxon>
    </lineage>
</organism>
<dbReference type="GO" id="GO:0005730">
    <property type="term" value="C:nucleolus"/>
    <property type="evidence" value="ECO:0007669"/>
    <property type="project" value="UniProtKB-SubCell"/>
</dbReference>
<evidence type="ECO:0000256" key="5">
    <source>
        <dbReference type="ARBA" id="ARBA00023242"/>
    </source>
</evidence>
<proteinExistence type="inferred from homology"/>
<evidence type="ECO:0000313" key="7">
    <source>
        <dbReference type="EMBL" id="KAF2755814.1"/>
    </source>
</evidence>
<dbReference type="RefSeq" id="XP_033598265.1">
    <property type="nucleotide sequence ID" value="XM_033742834.1"/>
</dbReference>
<keyword evidence="5" id="KW-0539">Nucleus</keyword>
<comment type="subcellular location">
    <subcellularLocation>
        <location evidence="1">Nucleus</location>
        <location evidence="1">Nucleolus</location>
    </subcellularLocation>
</comment>
<keyword evidence="3" id="KW-0240">DNA-directed RNA polymerase</keyword>
<sequence>MTEKRKRQSTGLERPAKKSAIELQELGPILASTPCISLPREAQFQTYLKEGKLSRSKELLLYSSNHDELDYIMREEEDGHTKHYIGVYDPTTDKLLRVIEVPRRFSVRCSLRRETQESQREGDLQRQRAAQASNMNARNALGLEFGGAKAKKQIKSLTENAITSTEIDGVAPTADAATAALISSIVHSTADMPSQETVQAEIAASRPRPIANLATKNLQEVYTIESLIPASSLISLEINDWIEDPDNIEGSASRFVANRVMKIARSGDTTKVKALRYILHLLQFHNSLPRKRLPYKLPKREELKKLMKAPDSIISDIVRKFSTGNQMPRWNVDYLITHICALALIVDQFDVDIFALHKDLSREPKEICDYFREIGCKIANPTETERQQMRITKAEASDHRIAKLRIPLEFPTIKARGQAKKR</sequence>
<gene>
    <name evidence="7" type="ORF">EJ05DRAFT_467210</name>
</gene>
<dbReference type="InterPro" id="IPR009668">
    <property type="entry name" value="RNA_pol-assoc_fac_A49-like"/>
</dbReference>
<dbReference type="Pfam" id="PF06870">
    <property type="entry name" value="RNA_pol_I_A49"/>
    <property type="match status" value="1"/>
</dbReference>